<dbReference type="InterPro" id="IPR006626">
    <property type="entry name" value="PbH1"/>
</dbReference>
<protein>
    <recommendedName>
        <fullName evidence="3">Right handed beta helix domain-containing protein</fullName>
    </recommendedName>
</protein>
<keyword evidence="2" id="KW-1185">Reference proteome</keyword>
<dbReference type="InterPro" id="IPR011050">
    <property type="entry name" value="Pectin_lyase_fold/virulence"/>
</dbReference>
<dbReference type="RefSeq" id="WP_321564532.1">
    <property type="nucleotide sequence ID" value="NZ_CP139558.1"/>
</dbReference>
<gene>
    <name evidence="1" type="ORF">SNE25_07780</name>
</gene>
<dbReference type="InterPro" id="IPR012334">
    <property type="entry name" value="Pectin_lyas_fold"/>
</dbReference>
<evidence type="ECO:0000313" key="1">
    <source>
        <dbReference type="EMBL" id="WPU95421.1"/>
    </source>
</evidence>
<dbReference type="Gene3D" id="2.160.20.10">
    <property type="entry name" value="Single-stranded right-handed beta-helix, Pectin lyase-like"/>
    <property type="match status" value="1"/>
</dbReference>
<accession>A0ABZ0TRM5</accession>
<dbReference type="EMBL" id="CP139558">
    <property type="protein sequence ID" value="WPU95421.1"/>
    <property type="molecule type" value="Genomic_DNA"/>
</dbReference>
<organism evidence="1 2">
    <name type="scientific">Mucilaginibacter sabulilitoris</name>
    <dbReference type="NCBI Taxonomy" id="1173583"/>
    <lineage>
        <taxon>Bacteria</taxon>
        <taxon>Pseudomonadati</taxon>
        <taxon>Bacteroidota</taxon>
        <taxon>Sphingobacteriia</taxon>
        <taxon>Sphingobacteriales</taxon>
        <taxon>Sphingobacteriaceae</taxon>
        <taxon>Mucilaginibacter</taxon>
    </lineage>
</organism>
<sequence>MDYKFDTLSALKVATGLIPGDKITLEKNQRFYHYDVITGNFADIVYRTVTVSDYETNFQVETPGTLYADDGYIIRLQGTNLFAKLSVSLQKLYFNFDMYDFDAGSATRKNNAFSALFNVVHTAFEDAEVIIELNPNLGQQVLFLPFAHNIGGTIYDWFIPNVTFKIGPGTYIKADSPNNRYKCRFDIGEYQQVFVPIPLNSTSNRFTFEPVNEKIYPQWFGAKFDYDAGIKSEIQIRFPSNCTTSGNIMFDFGEVPYIANRPRTEGDTYDNYHYADLTDEQRKMIITVPVIADETNDTVMRKVRMALWRHPKLNFFFNIQYIGQGTGGSDPLYPYIILRTTGNRTIEELTVDTGVTGVTIDTFTKQGRNPSTTYTDDYPAFETLFNVLSKTYNTAGNRRIFHVVFTSETGKSCALSNIVMVQSGNLSLDFFTDVYSVKTNMTGYVLDAGGNKTTPENHNQQGIGVFNFINETLNQLEPFGKIEIIGHNTTFDSNMDKNMIHYAHWESGGGVVKDVNNYGGSCVRMSFVNGAKISGVNFVNSLDHGLVLASVRDIWVDNCQFWNAATQNGVNIGGNLYQNWEHFGPTGEWDVFRYNDYSKSAGWRNSIRVTNCDAYYCADFGFGEFLGSDVFIDNCKAYYCGNFRQSSQFGKGGGFGCESSTYMSIQHKTIFSNIKSIECICRGIHIDGSAVNVINAEFDTIYSQYTIDDFSYDSQSASYKLVDINTNPPSNLAPFKAFKVPTALDDDRLFRECAIVLANTDNVSLDNITISNCYGYGIGIYRKGADNLLKNIKLNNIRIINCAAEAIAMKLPKEVRIENITINGVNVKKNNFWETLLPIDYGNSAIKYIDGTLSTTEIQIYIDGIWLIGDNPNTNSMLLIDKNITVNKGVFTKDPAVLNYSKTANATNSIINEIYMQRTDNKDIEITDPSKGLILMSPDGHRWRITVNNAGASVISAV</sequence>
<dbReference type="SUPFAM" id="SSF51126">
    <property type="entry name" value="Pectin lyase-like"/>
    <property type="match status" value="1"/>
</dbReference>
<evidence type="ECO:0008006" key="3">
    <source>
        <dbReference type="Google" id="ProtNLM"/>
    </source>
</evidence>
<evidence type="ECO:0000313" key="2">
    <source>
        <dbReference type="Proteomes" id="UP001324380"/>
    </source>
</evidence>
<reference evidence="1 2" key="1">
    <citation type="submission" date="2023-11" db="EMBL/GenBank/DDBJ databases">
        <title>Analysis of the Genomes of Mucilaginibacter gossypii cycad 4 and M. sabulilitoris SNA2: microbes with the potential for plant growth promotion.</title>
        <authorList>
            <person name="Hirsch A.M."/>
            <person name="Humm E."/>
            <person name="Rubbi M."/>
            <person name="Del Vecchio G."/>
            <person name="Ha S.M."/>
            <person name="Pellegrini M."/>
            <person name="Gunsalus R.P."/>
        </authorList>
    </citation>
    <scope>NUCLEOTIDE SEQUENCE [LARGE SCALE GENOMIC DNA]</scope>
    <source>
        <strain evidence="1 2">SNA2</strain>
    </source>
</reference>
<proteinExistence type="predicted"/>
<dbReference type="Proteomes" id="UP001324380">
    <property type="component" value="Chromosome"/>
</dbReference>
<dbReference type="SMART" id="SM00710">
    <property type="entry name" value="PbH1"/>
    <property type="match status" value="6"/>
</dbReference>
<name>A0ABZ0TRM5_9SPHI</name>